<dbReference type="PANTHER" id="PTHR22600:SF57">
    <property type="entry name" value="BETA-N-ACETYLHEXOSAMINIDASE"/>
    <property type="match status" value="1"/>
</dbReference>
<dbReference type="PANTHER" id="PTHR22600">
    <property type="entry name" value="BETA-HEXOSAMINIDASE"/>
    <property type="match status" value="1"/>
</dbReference>
<dbReference type="InterPro" id="IPR025705">
    <property type="entry name" value="Beta_hexosaminidase_sua/sub"/>
</dbReference>
<reference evidence="7" key="1">
    <citation type="journal article" date="2019" name="Int. J. Syst. Evol. Microbiol.">
        <title>The Global Catalogue of Microorganisms (GCM) 10K type strain sequencing project: providing services to taxonomists for standard genome sequencing and annotation.</title>
        <authorList>
            <consortium name="The Broad Institute Genomics Platform"/>
            <consortium name="The Broad Institute Genome Sequencing Center for Infectious Disease"/>
            <person name="Wu L."/>
            <person name="Ma J."/>
        </authorList>
    </citation>
    <scope>NUCLEOTIDE SEQUENCE [LARGE SCALE GENOMIC DNA]</scope>
    <source>
        <strain evidence="7">KCTC 33576</strain>
    </source>
</reference>
<proteinExistence type="inferred from homology"/>
<dbReference type="InterPro" id="IPR017853">
    <property type="entry name" value="GH"/>
</dbReference>
<dbReference type="EMBL" id="JBHUOP010000002">
    <property type="protein sequence ID" value="MFD2840223.1"/>
    <property type="molecule type" value="Genomic_DNA"/>
</dbReference>
<accession>A0ABW5XHB6</accession>
<evidence type="ECO:0000256" key="2">
    <source>
        <dbReference type="ARBA" id="ARBA00006285"/>
    </source>
</evidence>
<keyword evidence="4" id="KW-0378">Hydrolase</keyword>
<feature type="domain" description="Glycoside hydrolase family 20 catalytic" evidence="5">
    <location>
        <begin position="100"/>
        <end position="414"/>
    </location>
</feature>
<keyword evidence="7" id="KW-1185">Reference proteome</keyword>
<dbReference type="Pfam" id="PF00728">
    <property type="entry name" value="Glyco_hydro_20"/>
    <property type="match status" value="1"/>
</dbReference>
<gene>
    <name evidence="6" type="ORF">ACFSYH_06530</name>
</gene>
<dbReference type="InterPro" id="IPR015883">
    <property type="entry name" value="Glyco_hydro_20_cat"/>
</dbReference>
<evidence type="ECO:0000256" key="3">
    <source>
        <dbReference type="ARBA" id="ARBA00012663"/>
    </source>
</evidence>
<dbReference type="InterPro" id="IPR029018">
    <property type="entry name" value="Hex-like_dom2"/>
</dbReference>
<name>A0ABW5XHB6_9MICO</name>
<evidence type="ECO:0000256" key="1">
    <source>
        <dbReference type="ARBA" id="ARBA00001231"/>
    </source>
</evidence>
<dbReference type="Gene3D" id="3.30.379.10">
    <property type="entry name" value="Chitobiase/beta-hexosaminidase domain 2-like"/>
    <property type="match status" value="1"/>
</dbReference>
<dbReference type="EC" id="3.2.1.52" evidence="3"/>
<comment type="similarity">
    <text evidence="2">Belongs to the glycosyl hydrolase 20 family.</text>
</comment>
<evidence type="ECO:0000259" key="5">
    <source>
        <dbReference type="Pfam" id="PF00728"/>
    </source>
</evidence>
<protein>
    <recommendedName>
        <fullName evidence="3">beta-N-acetylhexosaminidase</fullName>
        <ecNumber evidence="3">3.2.1.52</ecNumber>
    </recommendedName>
</protein>
<organism evidence="6 7">
    <name type="scientific">Populibacterium corticicola</name>
    <dbReference type="NCBI Taxonomy" id="1812826"/>
    <lineage>
        <taxon>Bacteria</taxon>
        <taxon>Bacillati</taxon>
        <taxon>Actinomycetota</taxon>
        <taxon>Actinomycetes</taxon>
        <taxon>Micrococcales</taxon>
        <taxon>Jonesiaceae</taxon>
        <taxon>Populibacterium</taxon>
    </lineage>
</organism>
<dbReference type="RefSeq" id="WP_377465976.1">
    <property type="nucleotide sequence ID" value="NZ_JBHUOP010000002.1"/>
</dbReference>
<dbReference type="SUPFAM" id="SSF51445">
    <property type="entry name" value="(Trans)glycosidases"/>
    <property type="match status" value="1"/>
</dbReference>
<comment type="catalytic activity">
    <reaction evidence="1">
        <text>Hydrolysis of terminal non-reducing N-acetyl-D-hexosamine residues in N-acetyl-beta-D-hexosaminides.</text>
        <dbReference type="EC" id="3.2.1.52"/>
    </reaction>
</comment>
<dbReference type="Gene3D" id="3.20.20.80">
    <property type="entry name" value="Glycosidases"/>
    <property type="match status" value="1"/>
</dbReference>
<sequence>MTSHTFAQLALQLDPWAAGASAKAKAVSLPIPGTEERDYTVSVTQDSSLAPESFSLSVTAGAIDLKAADARGALYAVNALIQAHNTPDLEYFEATSSPRYPVRGFSFDIARHFYTPAQIMQVIDIIAGYNINRLHLHLTDDQGWRIEIDGRQELTKIAAENDTSGGKGGYLTFSDYEDIQDYAALYGIEVVPEVDLPGHTNALLVAYPEISPDRKPRQHYCGTDVGFSWIDLTSDKTWEVLDDIIGSLARRTRSEYLHIGGDEVHQVGREEYEKFMSRLAELVTKHGKKVVAWHETAGATVPEGTQLQFWTAKFNTDNVAKLVNDPNVMVIASPAPHTYFDLRPEDDFHIGVDWAGLLPLRNTFEWEPQEAVPVPNSKIIGVEAAIWTEVIPTFEGLTALILPRIAGVASVAWGSPRIYDEFTASLPSHGRVWAEQGYEFYRSPDVNWD</sequence>
<comment type="caution">
    <text evidence="6">The sequence shown here is derived from an EMBL/GenBank/DDBJ whole genome shotgun (WGS) entry which is preliminary data.</text>
</comment>
<evidence type="ECO:0000313" key="7">
    <source>
        <dbReference type="Proteomes" id="UP001597391"/>
    </source>
</evidence>
<dbReference type="PRINTS" id="PR00738">
    <property type="entry name" value="GLHYDRLASE20"/>
</dbReference>
<dbReference type="SUPFAM" id="SSF55545">
    <property type="entry name" value="beta-N-acetylhexosaminidase-like domain"/>
    <property type="match status" value="1"/>
</dbReference>
<evidence type="ECO:0000313" key="6">
    <source>
        <dbReference type="EMBL" id="MFD2840223.1"/>
    </source>
</evidence>
<dbReference type="Proteomes" id="UP001597391">
    <property type="component" value="Unassembled WGS sequence"/>
</dbReference>
<evidence type="ECO:0000256" key="4">
    <source>
        <dbReference type="ARBA" id="ARBA00022801"/>
    </source>
</evidence>